<evidence type="ECO:0000256" key="2">
    <source>
        <dbReference type="ARBA" id="ARBA00022729"/>
    </source>
</evidence>
<dbReference type="Proteomes" id="UP000054495">
    <property type="component" value="Unassembled WGS sequence"/>
</dbReference>
<dbReference type="InterPro" id="IPR001881">
    <property type="entry name" value="EGF-like_Ca-bd_dom"/>
</dbReference>
<dbReference type="InterPro" id="IPR000152">
    <property type="entry name" value="EGF-type_Asp/Asn_hydroxyl_site"/>
</dbReference>
<keyword evidence="2" id="KW-0732">Signal</keyword>
<proteinExistence type="predicted"/>
<dbReference type="CDD" id="cd00054">
    <property type="entry name" value="EGF_CA"/>
    <property type="match status" value="2"/>
</dbReference>
<dbReference type="SUPFAM" id="SSF57196">
    <property type="entry name" value="EGF/Laminin"/>
    <property type="match status" value="1"/>
</dbReference>
<comment type="caution">
    <text evidence="5">Lacks conserved residue(s) required for the propagation of feature annotation.</text>
</comment>
<dbReference type="FunFam" id="2.10.25.10:FF:000038">
    <property type="entry name" value="Fibrillin 2"/>
    <property type="match status" value="1"/>
</dbReference>
<dbReference type="PROSITE" id="PS01187">
    <property type="entry name" value="EGF_CA"/>
    <property type="match status" value="2"/>
</dbReference>
<keyword evidence="9" id="KW-1185">Reference proteome</keyword>
<dbReference type="PROSITE" id="PS00010">
    <property type="entry name" value="ASX_HYDROXYL"/>
    <property type="match status" value="1"/>
</dbReference>
<dbReference type="SMART" id="SM00181">
    <property type="entry name" value="EGF"/>
    <property type="match status" value="4"/>
</dbReference>
<feature type="domain" description="EGF-like" evidence="7">
    <location>
        <begin position="57"/>
        <end position="96"/>
    </location>
</feature>
<name>A0A0D6MD14_9BILA</name>
<dbReference type="InterPro" id="IPR000742">
    <property type="entry name" value="EGF"/>
</dbReference>
<evidence type="ECO:0000256" key="4">
    <source>
        <dbReference type="ARBA" id="ARBA00023157"/>
    </source>
</evidence>
<dbReference type="SUPFAM" id="SSF57184">
    <property type="entry name" value="Growth factor receptor domain"/>
    <property type="match status" value="1"/>
</dbReference>
<dbReference type="InterPro" id="IPR049883">
    <property type="entry name" value="NOTCH1_EGF-like"/>
</dbReference>
<sequence>MNLHNCGPSQMCQNTVGADSKLDISFWQVMWIIKVGGFKCVDRCSEGYEYVDGECVDIDECRLENVCDRRAECINTPGAYECKCDSGLTGDGKHCTRELGPITLSRTLNPYVVQNVPVPAITDCSQQEDICDRHAFCIKSLKLCICQTGYVGDGITCNDVNECDSMENPCENQEGDRCVNIKGGYICCDNDVDDDRCIRGDASGGDKVSSSTQPSSGEKDGQDGQDKTSGSTLVGDKANATTRDPVQPESNEVGLEISYVPTKKPPTEEDSHGGPKVSVDGEGSGDDLTKDTTGETKKKGGKVVITVSTATKSPEIIESATGFLERGGKIILEKGSSGSFTSVSEGFTAGTHDGSLTGAGSTTEEPINGDEVGLEIIHDGAKGTTTPKVEVGLEIGPVHKTTASPGRPKIITETEPNDSKETVDSDRPAKGTTEAPVSTSTEGIEASGESTTTGGTSSVTGSSPSFTASPTTTESIESSGDIPSTKSESSRSTTEQPDLVLSMGKPQERQPAPSTPSSEESGATTGQPDLVLSMGTEQPDLVLSMGTTTEAVTTSASSTSESITDAASESTTEPTSTAPTTTEGVKDDGSASTTVELPSSTGSPAPGASTTTSESDTLYYYAVNI</sequence>
<dbReference type="AlphaFoldDB" id="A0A0D6MD14"/>
<evidence type="ECO:0000256" key="1">
    <source>
        <dbReference type="ARBA" id="ARBA00022536"/>
    </source>
</evidence>
<feature type="compositionally biased region" description="Polar residues" evidence="6">
    <location>
        <begin position="336"/>
        <end position="345"/>
    </location>
</feature>
<organism evidence="8 9">
    <name type="scientific">Ancylostoma ceylanicum</name>
    <dbReference type="NCBI Taxonomy" id="53326"/>
    <lineage>
        <taxon>Eukaryota</taxon>
        <taxon>Metazoa</taxon>
        <taxon>Ecdysozoa</taxon>
        <taxon>Nematoda</taxon>
        <taxon>Chromadorea</taxon>
        <taxon>Rhabditida</taxon>
        <taxon>Rhabditina</taxon>
        <taxon>Rhabditomorpha</taxon>
        <taxon>Strongyloidea</taxon>
        <taxon>Ancylostomatidae</taxon>
        <taxon>Ancylostomatinae</taxon>
        <taxon>Ancylostoma</taxon>
    </lineage>
</organism>
<dbReference type="Gene3D" id="2.10.25.10">
    <property type="entry name" value="Laminin"/>
    <property type="match status" value="3"/>
</dbReference>
<evidence type="ECO:0000313" key="8">
    <source>
        <dbReference type="EMBL" id="EPB79867.1"/>
    </source>
</evidence>
<dbReference type="PANTHER" id="PTHR24039">
    <property type="entry name" value="FIBRILLIN-RELATED"/>
    <property type="match status" value="1"/>
</dbReference>
<feature type="compositionally biased region" description="Low complexity" evidence="6">
    <location>
        <begin position="598"/>
        <end position="613"/>
    </location>
</feature>
<keyword evidence="1 5" id="KW-0245">EGF-like domain</keyword>
<gene>
    <name evidence="8" type="ORF">ANCCEY_01078</name>
</gene>
<accession>A0A0D6MD14</accession>
<feature type="compositionally biased region" description="Low complexity" evidence="6">
    <location>
        <begin position="438"/>
        <end position="475"/>
    </location>
</feature>
<keyword evidence="3" id="KW-0677">Repeat</keyword>
<feature type="compositionally biased region" description="Polar residues" evidence="6">
    <location>
        <begin position="239"/>
        <end position="250"/>
    </location>
</feature>
<feature type="compositionally biased region" description="Low complexity" evidence="6">
    <location>
        <begin position="484"/>
        <end position="495"/>
    </location>
</feature>
<dbReference type="SMART" id="SM00179">
    <property type="entry name" value="EGF_CA"/>
    <property type="match status" value="2"/>
</dbReference>
<reference evidence="8 9" key="1">
    <citation type="submission" date="2013-05" db="EMBL/GenBank/DDBJ databases">
        <title>Draft genome of the parasitic nematode Anyclostoma ceylanicum.</title>
        <authorList>
            <person name="Mitreva M."/>
        </authorList>
    </citation>
    <scope>NUCLEOTIDE SEQUENCE [LARGE SCALE GENOMIC DNA]</scope>
</reference>
<evidence type="ECO:0000256" key="3">
    <source>
        <dbReference type="ARBA" id="ARBA00022737"/>
    </source>
</evidence>
<dbReference type="EMBL" id="KE124788">
    <property type="protein sequence ID" value="EPB79867.1"/>
    <property type="molecule type" value="Genomic_DNA"/>
</dbReference>
<evidence type="ECO:0000256" key="6">
    <source>
        <dbReference type="SAM" id="MobiDB-lite"/>
    </source>
</evidence>
<feature type="compositionally biased region" description="Basic and acidic residues" evidence="6">
    <location>
        <begin position="217"/>
        <end position="226"/>
    </location>
</feature>
<evidence type="ECO:0000259" key="7">
    <source>
        <dbReference type="PROSITE" id="PS50026"/>
    </source>
</evidence>
<feature type="region of interest" description="Disordered" evidence="6">
    <location>
        <begin position="335"/>
        <end position="617"/>
    </location>
</feature>
<feature type="compositionally biased region" description="Basic and acidic residues" evidence="6">
    <location>
        <begin position="417"/>
        <end position="429"/>
    </location>
</feature>
<dbReference type="PANTHER" id="PTHR24039:SF38">
    <property type="entry name" value="KUNITZ_BOVINE PANCREATIC TRYPSIN INHIBITOR DOMAIN PROTEIN"/>
    <property type="match status" value="1"/>
</dbReference>
<feature type="compositionally biased region" description="Low complexity" evidence="6">
    <location>
        <begin position="547"/>
        <end position="583"/>
    </location>
</feature>
<dbReference type="PROSITE" id="PS01186">
    <property type="entry name" value="EGF_2"/>
    <property type="match status" value="1"/>
</dbReference>
<feature type="compositionally biased region" description="Basic and acidic residues" evidence="6">
    <location>
        <begin position="287"/>
        <end position="298"/>
    </location>
</feature>
<dbReference type="InterPro" id="IPR009030">
    <property type="entry name" value="Growth_fac_rcpt_cys_sf"/>
</dbReference>
<feature type="compositionally biased region" description="Polar residues" evidence="6">
    <location>
        <begin position="515"/>
        <end position="527"/>
    </location>
</feature>
<feature type="region of interest" description="Disordered" evidence="6">
    <location>
        <begin position="201"/>
        <end position="301"/>
    </location>
</feature>
<protein>
    <submittedName>
        <fullName evidence="8">EGF-like domain protein</fullName>
    </submittedName>
</protein>
<dbReference type="PROSITE" id="PS50026">
    <property type="entry name" value="EGF_3"/>
    <property type="match status" value="1"/>
</dbReference>
<dbReference type="InterPro" id="IPR018097">
    <property type="entry name" value="EGF_Ca-bd_CS"/>
</dbReference>
<keyword evidence="4" id="KW-1015">Disulfide bond</keyword>
<dbReference type="Pfam" id="PF07645">
    <property type="entry name" value="EGF_CA"/>
    <property type="match status" value="1"/>
</dbReference>
<dbReference type="GO" id="GO:0005509">
    <property type="term" value="F:calcium ion binding"/>
    <property type="evidence" value="ECO:0007669"/>
    <property type="project" value="InterPro"/>
</dbReference>
<evidence type="ECO:0000256" key="5">
    <source>
        <dbReference type="PROSITE-ProRule" id="PRU00076"/>
    </source>
</evidence>
<evidence type="ECO:0000313" key="9">
    <source>
        <dbReference type="Proteomes" id="UP000054495"/>
    </source>
</evidence>